<protein>
    <submittedName>
        <fullName evidence="2">Uncharacterized protein</fullName>
    </submittedName>
</protein>
<gene>
    <name evidence="1" type="ORF">GBJ98_10250</name>
    <name evidence="2" type="ORF">GBK06_09940</name>
</gene>
<evidence type="ECO:0000313" key="2">
    <source>
        <dbReference type="EMBL" id="KAB6916419.1"/>
    </source>
</evidence>
<evidence type="ECO:0000313" key="1">
    <source>
        <dbReference type="EMBL" id="KAB6910731.1"/>
    </source>
</evidence>
<dbReference type="Proteomes" id="UP000491334">
    <property type="component" value="Unassembled WGS sequence"/>
</dbReference>
<organism evidence="2 4">
    <name type="scientific">Bifidobacterium longum</name>
    <dbReference type="NCBI Taxonomy" id="216816"/>
    <lineage>
        <taxon>Bacteria</taxon>
        <taxon>Bacillati</taxon>
        <taxon>Actinomycetota</taxon>
        <taxon>Actinomycetes</taxon>
        <taxon>Bifidobacteriales</taxon>
        <taxon>Bifidobacteriaceae</taxon>
        <taxon>Bifidobacterium</taxon>
    </lineage>
</organism>
<dbReference type="AlphaFoldDB" id="A0A6I1BRE6"/>
<sequence>MSDLKDDTFIAVKEAVTELDWPIAIYSIEQLALAVSTHPILSHKPYSASEYEAWVKTVGNTKED</sequence>
<name>A0A6I1BRE6_BIFLN</name>
<proteinExistence type="predicted"/>
<dbReference type="Proteomes" id="UP000481350">
    <property type="component" value="Unassembled WGS sequence"/>
</dbReference>
<comment type="caution">
    <text evidence="2">The sequence shown here is derived from an EMBL/GenBank/DDBJ whole genome shotgun (WGS) entry which is preliminary data.</text>
</comment>
<reference evidence="3 4" key="1">
    <citation type="journal article" date="2019" name="Nat. Med.">
        <title>A library of human gut bacterial isolates paired with longitudinal multiomics data enables mechanistic microbiome research.</title>
        <authorList>
            <person name="Poyet M."/>
            <person name="Groussin M."/>
            <person name="Gibbons S.M."/>
            <person name="Avila-Pacheco J."/>
            <person name="Jiang X."/>
            <person name="Kearney S.M."/>
            <person name="Perrotta A.R."/>
            <person name="Berdy B."/>
            <person name="Zhao S."/>
            <person name="Lieberman T.D."/>
            <person name="Swanson P.K."/>
            <person name="Smith M."/>
            <person name="Roesemann S."/>
            <person name="Alexander J.E."/>
            <person name="Rich S.A."/>
            <person name="Livny J."/>
            <person name="Vlamakis H."/>
            <person name="Clish C."/>
            <person name="Bullock K."/>
            <person name="Deik A."/>
            <person name="Scott J."/>
            <person name="Pierce K.A."/>
            <person name="Xavier R.J."/>
            <person name="Alm E.J."/>
        </authorList>
    </citation>
    <scope>NUCLEOTIDE SEQUENCE [LARGE SCALE GENOMIC DNA]</scope>
    <source>
        <strain evidence="1 3">BIOML-A283</strain>
        <strain evidence="2 4">BIOML-A284</strain>
    </source>
</reference>
<evidence type="ECO:0000313" key="3">
    <source>
        <dbReference type="Proteomes" id="UP000481350"/>
    </source>
</evidence>
<evidence type="ECO:0000313" key="4">
    <source>
        <dbReference type="Proteomes" id="UP000491334"/>
    </source>
</evidence>
<dbReference type="EMBL" id="WDZP01000030">
    <property type="protein sequence ID" value="KAB6916419.1"/>
    <property type="molecule type" value="Genomic_DNA"/>
</dbReference>
<accession>A0A6I1BRE6</accession>
<dbReference type="EMBL" id="WDZO01000034">
    <property type="protein sequence ID" value="KAB6910731.1"/>
    <property type="molecule type" value="Genomic_DNA"/>
</dbReference>